<keyword evidence="3 6" id="KW-0812">Transmembrane</keyword>
<comment type="subcellular location">
    <subcellularLocation>
        <location evidence="1">Cell membrane</location>
        <topology evidence="1">Multi-pass membrane protein</topology>
    </subcellularLocation>
</comment>
<protein>
    <submittedName>
        <fullName evidence="7 8">Holin</fullName>
    </submittedName>
</protein>
<evidence type="ECO:0000256" key="2">
    <source>
        <dbReference type="ARBA" id="ARBA00022475"/>
    </source>
</evidence>
<dbReference type="PANTHER" id="PTHR33931">
    <property type="entry name" value="HOLIN-LIKE PROTEIN CIDA-RELATED"/>
    <property type="match status" value="1"/>
</dbReference>
<evidence type="ECO:0000256" key="4">
    <source>
        <dbReference type="ARBA" id="ARBA00022989"/>
    </source>
</evidence>
<dbReference type="Proteomes" id="UP000476934">
    <property type="component" value="Unassembled WGS sequence"/>
</dbReference>
<reference evidence="8 10" key="3">
    <citation type="submission" date="2020-03" db="EMBL/GenBank/DDBJ databases">
        <title>Bacillus aquiflavi sp. nov., isolated from yellow water of strong flavor Chinese baijiu in Yibin region of China.</title>
        <authorList>
            <person name="Xie J."/>
        </authorList>
    </citation>
    <scope>NUCLEOTIDE SEQUENCE [LARGE SCALE GENOMIC DNA]</scope>
    <source>
        <strain evidence="8 10">Gsoil 114</strain>
    </source>
</reference>
<dbReference type="AlphaFoldDB" id="A0A0A6VJG9"/>
<dbReference type="RefSeq" id="WP_025727450.1">
    <property type="nucleotide sequence ID" value="NZ_JAAIWK010000001.1"/>
</dbReference>
<evidence type="ECO:0000313" key="8">
    <source>
        <dbReference type="EMBL" id="NEY18467.1"/>
    </source>
</evidence>
<evidence type="ECO:0000313" key="9">
    <source>
        <dbReference type="Proteomes" id="UP000030588"/>
    </source>
</evidence>
<name>A0A0A6VJG9_9BACI</name>
<reference evidence="7 9" key="1">
    <citation type="submission" date="2014-10" db="EMBL/GenBank/DDBJ databases">
        <title>Draft genome of phytase producing Bacillus ginsengihumi strain M2.11.</title>
        <authorList>
            <person name="Toymentseva A."/>
            <person name="Boulygina E.A."/>
            <person name="Kazakov S.V."/>
            <person name="Kayumov I."/>
            <person name="Suleimanova A.D."/>
            <person name="Mardanova A.M."/>
            <person name="Maria S.N."/>
            <person name="Sergey M.Y."/>
            <person name="Sharipova M.R."/>
        </authorList>
    </citation>
    <scope>NUCLEOTIDE SEQUENCE [LARGE SCALE GENOMIC DNA]</scope>
    <source>
        <strain evidence="7 9">M2.11</strain>
    </source>
</reference>
<dbReference type="OrthoDB" id="3176438at2"/>
<comment type="caution">
    <text evidence="7">The sequence shown here is derived from an EMBL/GenBank/DDBJ whole genome shotgun (WGS) entry which is preliminary data.</text>
</comment>
<proteinExistence type="predicted"/>
<evidence type="ECO:0000313" key="7">
    <source>
        <dbReference type="EMBL" id="KHD86759.1"/>
    </source>
</evidence>
<keyword evidence="10" id="KW-1185">Reference proteome</keyword>
<feature type="transmembrane region" description="Helical" evidence="6">
    <location>
        <begin position="92"/>
        <end position="111"/>
    </location>
</feature>
<dbReference type="GO" id="GO:0005886">
    <property type="term" value="C:plasma membrane"/>
    <property type="evidence" value="ECO:0007669"/>
    <property type="project" value="UniProtKB-SubCell"/>
</dbReference>
<keyword evidence="4 6" id="KW-1133">Transmembrane helix</keyword>
<evidence type="ECO:0000256" key="3">
    <source>
        <dbReference type="ARBA" id="ARBA00022692"/>
    </source>
</evidence>
<dbReference type="Proteomes" id="UP000030588">
    <property type="component" value="Unassembled WGS sequence"/>
</dbReference>
<reference evidence="8" key="2">
    <citation type="submission" date="2020-02" db="EMBL/GenBank/DDBJ databases">
        <authorList>
            <person name="Feng H."/>
        </authorList>
    </citation>
    <scope>NUCLEOTIDE SEQUENCE [LARGE SCALE GENOMIC DNA]</scope>
    <source>
        <strain evidence="8">Gsoil 114</strain>
    </source>
</reference>
<dbReference type="STRING" id="363870.NG54_01505"/>
<evidence type="ECO:0000256" key="1">
    <source>
        <dbReference type="ARBA" id="ARBA00004651"/>
    </source>
</evidence>
<dbReference type="EMBL" id="JAAIWK010000001">
    <property type="protein sequence ID" value="NEY18467.1"/>
    <property type="molecule type" value="Genomic_DNA"/>
</dbReference>
<feature type="transmembrane region" description="Helical" evidence="6">
    <location>
        <begin position="30"/>
        <end position="46"/>
    </location>
</feature>
<keyword evidence="2" id="KW-1003">Cell membrane</keyword>
<dbReference type="InterPro" id="IPR005538">
    <property type="entry name" value="LrgA/CidA"/>
</dbReference>
<dbReference type="EMBL" id="JRUN01000002">
    <property type="protein sequence ID" value="KHD86759.1"/>
    <property type="molecule type" value="Genomic_DNA"/>
</dbReference>
<gene>
    <name evidence="8" type="ORF">G4D61_00605</name>
    <name evidence="7" type="ORF">NG54_01505</name>
</gene>
<accession>A0A0A6VJG9</accession>
<feature type="transmembrane region" description="Helical" evidence="6">
    <location>
        <begin position="53"/>
        <end position="72"/>
    </location>
</feature>
<sequence>MKKIALGFLQVLLLLLFTKAMNWFVYLLHLPLPGNILSMMILFVLLQTKIIKLAWIEFGANFLLAELLLFFIPSAVGVIKYKTLLLENGLEIMAVLITSLITVMIGSGWIADEILKRREVKMSDN</sequence>
<dbReference type="Pfam" id="PF03788">
    <property type="entry name" value="LrgA"/>
    <property type="match status" value="1"/>
</dbReference>
<organism evidence="7 9">
    <name type="scientific">Heyndrickxia ginsengihumi</name>
    <dbReference type="NCBI Taxonomy" id="363870"/>
    <lineage>
        <taxon>Bacteria</taxon>
        <taxon>Bacillati</taxon>
        <taxon>Bacillota</taxon>
        <taxon>Bacilli</taxon>
        <taxon>Bacillales</taxon>
        <taxon>Bacillaceae</taxon>
        <taxon>Heyndrickxia</taxon>
    </lineage>
</organism>
<dbReference type="PANTHER" id="PTHR33931:SF2">
    <property type="entry name" value="HOLIN-LIKE PROTEIN CIDA"/>
    <property type="match status" value="1"/>
</dbReference>
<evidence type="ECO:0000313" key="10">
    <source>
        <dbReference type="Proteomes" id="UP000476934"/>
    </source>
</evidence>
<keyword evidence="5 6" id="KW-0472">Membrane</keyword>
<evidence type="ECO:0000256" key="6">
    <source>
        <dbReference type="SAM" id="Phobius"/>
    </source>
</evidence>
<dbReference type="NCBIfam" id="NF002460">
    <property type="entry name" value="PRK01658.1"/>
    <property type="match status" value="1"/>
</dbReference>
<evidence type="ECO:0000256" key="5">
    <source>
        <dbReference type="ARBA" id="ARBA00023136"/>
    </source>
</evidence>